<evidence type="ECO:0000313" key="1">
    <source>
        <dbReference type="EMBL" id="VDN13959.1"/>
    </source>
</evidence>
<dbReference type="Proteomes" id="UP000281553">
    <property type="component" value="Unassembled WGS sequence"/>
</dbReference>
<proteinExistence type="predicted"/>
<evidence type="ECO:0000313" key="2">
    <source>
        <dbReference type="Proteomes" id="UP000281553"/>
    </source>
</evidence>
<organism evidence="1 2">
    <name type="scientific">Dibothriocephalus latus</name>
    <name type="common">Fish tapeworm</name>
    <name type="synonym">Diphyllobothrium latum</name>
    <dbReference type="NCBI Taxonomy" id="60516"/>
    <lineage>
        <taxon>Eukaryota</taxon>
        <taxon>Metazoa</taxon>
        <taxon>Spiralia</taxon>
        <taxon>Lophotrochozoa</taxon>
        <taxon>Platyhelminthes</taxon>
        <taxon>Cestoda</taxon>
        <taxon>Eucestoda</taxon>
        <taxon>Diphyllobothriidea</taxon>
        <taxon>Diphyllobothriidae</taxon>
        <taxon>Dibothriocephalus</taxon>
    </lineage>
</organism>
<dbReference type="OrthoDB" id="6241408at2759"/>
<name>A0A3P7NZC1_DIBLA</name>
<sequence length="170" mass="19920">MLKLTVVCPACKYTFRAFDPFASLSLPLDVVLTNALIWSCDDDFQRIWCTIYVSPRCSLENLLYYFNLARKPNNGFKYVIAEINGRRVRILKPNEILNFRTEDYILYAFEVPDVWEGNVEMTTRFTNRSDSERPEDLCYKVITVINTHLRYERFNKKAKVSGSQEAFSDV</sequence>
<dbReference type="AlphaFoldDB" id="A0A3P7NZC1"/>
<keyword evidence="2" id="KW-1185">Reference proteome</keyword>
<accession>A0A3P7NZC1</accession>
<dbReference type="EMBL" id="UYRU01057854">
    <property type="protein sequence ID" value="VDN13959.1"/>
    <property type="molecule type" value="Genomic_DNA"/>
</dbReference>
<gene>
    <name evidence="1" type="ORF">DILT_LOCUS9790</name>
</gene>
<protein>
    <submittedName>
        <fullName evidence="1">Uncharacterized protein</fullName>
    </submittedName>
</protein>
<reference evidence="1 2" key="1">
    <citation type="submission" date="2018-11" db="EMBL/GenBank/DDBJ databases">
        <authorList>
            <consortium name="Pathogen Informatics"/>
        </authorList>
    </citation>
    <scope>NUCLEOTIDE SEQUENCE [LARGE SCALE GENOMIC DNA]</scope>
</reference>